<proteinExistence type="predicted"/>
<dbReference type="RefSeq" id="WP_143781609.1">
    <property type="nucleotide sequence ID" value="NZ_CP041616.1"/>
</dbReference>
<dbReference type="OrthoDB" id="21342at2"/>
<dbReference type="InterPro" id="IPR011009">
    <property type="entry name" value="Kinase-like_dom_sf"/>
</dbReference>
<name>A0A516G5Z4_9MICO</name>
<dbReference type="KEGG" id="orz:FNH13_00305"/>
<dbReference type="GO" id="GO:0016740">
    <property type="term" value="F:transferase activity"/>
    <property type="evidence" value="ECO:0007669"/>
    <property type="project" value="UniProtKB-KW"/>
</dbReference>
<organism evidence="1 2">
    <name type="scientific">Ornithinimicrobium ciconiae</name>
    <dbReference type="NCBI Taxonomy" id="2594265"/>
    <lineage>
        <taxon>Bacteria</taxon>
        <taxon>Bacillati</taxon>
        <taxon>Actinomycetota</taxon>
        <taxon>Actinomycetes</taxon>
        <taxon>Micrococcales</taxon>
        <taxon>Ornithinimicrobiaceae</taxon>
        <taxon>Ornithinimicrobium</taxon>
    </lineage>
</organism>
<dbReference type="SUPFAM" id="SSF56112">
    <property type="entry name" value="Protein kinase-like (PK-like)"/>
    <property type="match status" value="1"/>
</dbReference>
<evidence type="ECO:0000313" key="1">
    <source>
        <dbReference type="EMBL" id="QDO86946.1"/>
    </source>
</evidence>
<dbReference type="AlphaFoldDB" id="A0A516G5Z4"/>
<keyword evidence="1" id="KW-0808">Transferase</keyword>
<evidence type="ECO:0000313" key="2">
    <source>
        <dbReference type="Proteomes" id="UP000315395"/>
    </source>
</evidence>
<dbReference type="Proteomes" id="UP000315395">
    <property type="component" value="Chromosome"/>
</dbReference>
<reference evidence="1 2" key="1">
    <citation type="submission" date="2019-07" db="EMBL/GenBank/DDBJ databases">
        <title>complete genome sequencing of Ornithinimicrobium sp. H23M54.</title>
        <authorList>
            <person name="Bae J.-W."/>
            <person name="Lee S.-Y."/>
        </authorList>
    </citation>
    <scope>NUCLEOTIDE SEQUENCE [LARGE SCALE GENOMIC DNA]</scope>
    <source>
        <strain evidence="1 2">H23M54</strain>
    </source>
</reference>
<dbReference type="EMBL" id="CP041616">
    <property type="protein sequence ID" value="QDO86946.1"/>
    <property type="molecule type" value="Genomic_DNA"/>
</dbReference>
<sequence>MGHLSHLVDDARLSTRQAELLDSWLPGAVVEADHTWEIAHRAVLEVRHGTERLIVKAGRADDHHMDREITAHQQWLAPWTRRERAPRAVHLDQEARLLVSTYLPGRLVLDTPAADDPDTFEQAGQLLALLHGQSSVTDPDAEAALNARTLRWLDAPHRISDATTRALREEIRSWPTPPTVLVPTHGDWQPRNWLVHDGRVSIIDFGRADLRAAMSDLARLAALDFARDAALEAAFLRGYGSDPREPAAWRRTRIREAVGTAVWAFQVGDRDFEEQGHAMIAAALT</sequence>
<keyword evidence="2" id="KW-1185">Reference proteome</keyword>
<accession>A0A516G5Z4</accession>
<dbReference type="Gene3D" id="3.90.1200.10">
    <property type="match status" value="1"/>
</dbReference>
<protein>
    <submittedName>
        <fullName evidence="1">Aminoglycoside phosphotransferase family protein</fullName>
    </submittedName>
</protein>
<gene>
    <name evidence="1" type="ORF">FNH13_00305</name>
</gene>